<dbReference type="EMBL" id="ML119138">
    <property type="protein sequence ID" value="RPB11040.1"/>
    <property type="molecule type" value="Genomic_DNA"/>
</dbReference>
<sequence>MSTAAPKKNMMCYVLINTPPAGNWRGEYSFPVKEEEKEDDAPMWMSALLLPEAKKVKKEPASPSKADRKTMSAPKADKKVAPTHKANKKEMPTPQVNKEQMSAPKVNKRALPEPEVDISAPEVDKEESYHPSFDEVEIDSAGNMKLVRVRKKRKLKAPGPTPEELAARDATKRLNFTAHTSCAEIHSWLEHMNNKYLEWHIHTRLVTYTDRRRKLNEISRITRGPLPEAFKKAEKKDWNLPSCLSSGLYSVRTTGTILMFCAPIWNPVQLQGRMVAFHNYVIIYKNRTLILADPGYKLEAKNIVDGVPGKWRECELTYGLGLAAKFMAMVRKKFKVEKCWYGKGSKLPYDDTNGNVLSQDFILQYLNEKAREQIDWEKEGFVELIP</sequence>
<keyword evidence="3" id="KW-1185">Reference proteome</keyword>
<evidence type="ECO:0000313" key="2">
    <source>
        <dbReference type="EMBL" id="RPB11040.1"/>
    </source>
</evidence>
<organism evidence="2 3">
    <name type="scientific">Morchella conica CCBAS932</name>
    <dbReference type="NCBI Taxonomy" id="1392247"/>
    <lineage>
        <taxon>Eukaryota</taxon>
        <taxon>Fungi</taxon>
        <taxon>Dikarya</taxon>
        <taxon>Ascomycota</taxon>
        <taxon>Pezizomycotina</taxon>
        <taxon>Pezizomycetes</taxon>
        <taxon>Pezizales</taxon>
        <taxon>Morchellaceae</taxon>
        <taxon>Morchella</taxon>
    </lineage>
</organism>
<dbReference type="AlphaFoldDB" id="A0A3N4KKI5"/>
<dbReference type="Proteomes" id="UP000277580">
    <property type="component" value="Unassembled WGS sequence"/>
</dbReference>
<dbReference type="OrthoDB" id="5371837at2759"/>
<feature type="compositionally biased region" description="Basic and acidic residues" evidence="1">
    <location>
        <begin position="54"/>
        <end position="80"/>
    </location>
</feature>
<accession>A0A3N4KKI5</accession>
<protein>
    <submittedName>
        <fullName evidence="2">Uncharacterized protein</fullName>
    </submittedName>
</protein>
<dbReference type="InParanoid" id="A0A3N4KKI5"/>
<evidence type="ECO:0000313" key="3">
    <source>
        <dbReference type="Proteomes" id="UP000277580"/>
    </source>
</evidence>
<proteinExistence type="predicted"/>
<evidence type="ECO:0000256" key="1">
    <source>
        <dbReference type="SAM" id="MobiDB-lite"/>
    </source>
</evidence>
<gene>
    <name evidence="2" type="ORF">P167DRAFT_566136</name>
</gene>
<feature type="region of interest" description="Disordered" evidence="1">
    <location>
        <begin position="54"/>
        <end position="110"/>
    </location>
</feature>
<name>A0A3N4KKI5_9PEZI</name>
<reference evidence="2 3" key="1">
    <citation type="journal article" date="2018" name="Nat. Ecol. Evol.">
        <title>Pezizomycetes genomes reveal the molecular basis of ectomycorrhizal truffle lifestyle.</title>
        <authorList>
            <person name="Murat C."/>
            <person name="Payen T."/>
            <person name="Noel B."/>
            <person name="Kuo A."/>
            <person name="Morin E."/>
            <person name="Chen J."/>
            <person name="Kohler A."/>
            <person name="Krizsan K."/>
            <person name="Balestrini R."/>
            <person name="Da Silva C."/>
            <person name="Montanini B."/>
            <person name="Hainaut M."/>
            <person name="Levati E."/>
            <person name="Barry K.W."/>
            <person name="Belfiori B."/>
            <person name="Cichocki N."/>
            <person name="Clum A."/>
            <person name="Dockter R.B."/>
            <person name="Fauchery L."/>
            <person name="Guy J."/>
            <person name="Iotti M."/>
            <person name="Le Tacon F."/>
            <person name="Lindquist E.A."/>
            <person name="Lipzen A."/>
            <person name="Malagnac F."/>
            <person name="Mello A."/>
            <person name="Molinier V."/>
            <person name="Miyauchi S."/>
            <person name="Poulain J."/>
            <person name="Riccioni C."/>
            <person name="Rubini A."/>
            <person name="Sitrit Y."/>
            <person name="Splivallo R."/>
            <person name="Traeger S."/>
            <person name="Wang M."/>
            <person name="Zifcakova L."/>
            <person name="Wipf D."/>
            <person name="Zambonelli A."/>
            <person name="Paolocci F."/>
            <person name="Nowrousian M."/>
            <person name="Ottonello S."/>
            <person name="Baldrian P."/>
            <person name="Spatafora J.W."/>
            <person name="Henrissat B."/>
            <person name="Nagy L.G."/>
            <person name="Aury J.M."/>
            <person name="Wincker P."/>
            <person name="Grigoriev I.V."/>
            <person name="Bonfante P."/>
            <person name="Martin F.M."/>
        </authorList>
    </citation>
    <scope>NUCLEOTIDE SEQUENCE [LARGE SCALE GENOMIC DNA]</scope>
    <source>
        <strain evidence="2 3">CCBAS932</strain>
    </source>
</reference>